<dbReference type="SUPFAM" id="SSF54211">
    <property type="entry name" value="Ribosomal protein S5 domain 2-like"/>
    <property type="match status" value="1"/>
</dbReference>
<proteinExistence type="inferred from homology"/>
<dbReference type="GO" id="GO:0034475">
    <property type="term" value="P:U4 snRNA 3'-end processing"/>
    <property type="evidence" value="ECO:0007669"/>
    <property type="project" value="TreeGrafter"/>
</dbReference>
<reference evidence="9 10" key="1">
    <citation type="submission" date="2017-05" db="EMBL/GenBank/DDBJ databases">
        <title>Draft genome sequence of Elsinoe australis.</title>
        <authorList>
            <person name="Cheng Q."/>
        </authorList>
    </citation>
    <scope>NUCLEOTIDE SEQUENCE [LARGE SCALE GENOMIC DNA]</scope>
    <source>
        <strain evidence="9 10">NL1</strain>
    </source>
</reference>
<protein>
    <submittedName>
        <fullName evidence="9">Exosome complex component rrp45</fullName>
    </submittedName>
</protein>
<evidence type="ECO:0000259" key="8">
    <source>
        <dbReference type="Pfam" id="PF03725"/>
    </source>
</evidence>
<keyword evidence="4" id="KW-0963">Cytoplasm</keyword>
<evidence type="ECO:0000256" key="4">
    <source>
        <dbReference type="ARBA" id="ARBA00022490"/>
    </source>
</evidence>
<dbReference type="GO" id="GO:0000176">
    <property type="term" value="C:nuclear exosome (RNase complex)"/>
    <property type="evidence" value="ECO:0007669"/>
    <property type="project" value="UniProtKB-ARBA"/>
</dbReference>
<dbReference type="CDD" id="cd11368">
    <property type="entry name" value="RNase_PH_RRP45"/>
    <property type="match status" value="1"/>
</dbReference>
<comment type="similarity">
    <text evidence="3">Belongs to the RNase PH family.</text>
</comment>
<dbReference type="InterPro" id="IPR020568">
    <property type="entry name" value="Ribosomal_Su5_D2-typ_SF"/>
</dbReference>
<name>A0A2P7ZXY7_9PEZI</name>
<dbReference type="OrthoDB" id="10264038at2759"/>
<dbReference type="GO" id="GO:0071038">
    <property type="term" value="P:TRAMP-dependent tRNA surveillance pathway"/>
    <property type="evidence" value="ECO:0007669"/>
    <property type="project" value="TreeGrafter"/>
</dbReference>
<dbReference type="GO" id="GO:0000177">
    <property type="term" value="C:cytoplasmic exosome (RNase complex)"/>
    <property type="evidence" value="ECO:0007669"/>
    <property type="project" value="TreeGrafter"/>
</dbReference>
<keyword evidence="10" id="KW-1185">Reference proteome</keyword>
<organism evidence="9 10">
    <name type="scientific">Elsinoe australis</name>
    <dbReference type="NCBI Taxonomy" id="40998"/>
    <lineage>
        <taxon>Eukaryota</taxon>
        <taxon>Fungi</taxon>
        <taxon>Dikarya</taxon>
        <taxon>Ascomycota</taxon>
        <taxon>Pezizomycotina</taxon>
        <taxon>Dothideomycetes</taxon>
        <taxon>Dothideomycetidae</taxon>
        <taxon>Myriangiales</taxon>
        <taxon>Elsinoaceae</taxon>
        <taxon>Elsinoe</taxon>
    </lineage>
</organism>
<dbReference type="InterPro" id="IPR033100">
    <property type="entry name" value="Rrp45"/>
</dbReference>
<dbReference type="GO" id="GO:0000467">
    <property type="term" value="P:exonucleolytic trimming to generate mature 3'-end of 5.8S rRNA from tricistronic rRNA transcript (SSU-rRNA, 5.8S rRNA, LSU-rRNA)"/>
    <property type="evidence" value="ECO:0007669"/>
    <property type="project" value="TreeGrafter"/>
</dbReference>
<evidence type="ECO:0000256" key="5">
    <source>
        <dbReference type="ARBA" id="ARBA00022884"/>
    </source>
</evidence>
<evidence type="ECO:0000313" key="9">
    <source>
        <dbReference type="EMBL" id="PSK53089.1"/>
    </source>
</evidence>
<dbReference type="PANTHER" id="PTHR11097:SF14">
    <property type="entry name" value="EXOSOME COMPLEX COMPONENT RRP45"/>
    <property type="match status" value="1"/>
</dbReference>
<dbReference type="InterPro" id="IPR050590">
    <property type="entry name" value="Exosome_comp_Rrp42_subfam"/>
</dbReference>
<dbReference type="GO" id="GO:0071028">
    <property type="term" value="P:nuclear mRNA surveillance"/>
    <property type="evidence" value="ECO:0007669"/>
    <property type="project" value="TreeGrafter"/>
</dbReference>
<feature type="domain" description="Exoribonuclease phosphorolytic" evidence="8">
    <location>
        <begin position="219"/>
        <end position="274"/>
    </location>
</feature>
<dbReference type="GO" id="GO:0071035">
    <property type="term" value="P:nuclear polyadenylation-dependent rRNA catabolic process"/>
    <property type="evidence" value="ECO:0007669"/>
    <property type="project" value="TreeGrafter"/>
</dbReference>
<dbReference type="Gene3D" id="3.30.230.70">
    <property type="entry name" value="GHMP Kinase, N-terminal domain"/>
    <property type="match status" value="1"/>
</dbReference>
<sequence>MPREPEPSLPAQLFLRSALRAGQRLTPRPLLSHRPLSLTFSPTPGTVHLSLGRTTIHVRISSTVTVPFPDRKFDGIFTISTELSPLASPAFEVGRQNDAETLLSRLLEKTIRRSGALDTESLCIVAGQKVFAVRADVHVLDFDGGLVDAACAAVVAGLLHYRRPEVEVRGEEVRVFDPREREPVKLSLNHVPFCVSFSFFRNVGEEVVGKGGSGYAGDGEEVVLVDADLGEEMVRDAELVVGMNRFGEVVQLAKYGGYPIDPVAVVKCTGIALEKVKWLHGVVMEKLEEDEKKRNVDGLMAELRADNERNIPG</sequence>
<dbReference type="Pfam" id="PF01138">
    <property type="entry name" value="RNase_PH"/>
    <property type="match status" value="1"/>
</dbReference>
<dbReference type="PANTHER" id="PTHR11097">
    <property type="entry name" value="EXOSOME COMPLEX EXONUCLEASE RIBOSOMAL RNA PROCESSING PROTEIN"/>
    <property type="match status" value="1"/>
</dbReference>
<feature type="domain" description="Exoribonuclease phosphorolytic" evidence="7">
    <location>
        <begin position="39"/>
        <end position="164"/>
    </location>
</feature>
<dbReference type="GO" id="GO:0034473">
    <property type="term" value="P:U1 snRNA 3'-end processing"/>
    <property type="evidence" value="ECO:0007669"/>
    <property type="project" value="TreeGrafter"/>
</dbReference>
<dbReference type="GO" id="GO:0035925">
    <property type="term" value="F:mRNA 3'-UTR AU-rich region binding"/>
    <property type="evidence" value="ECO:0007669"/>
    <property type="project" value="TreeGrafter"/>
</dbReference>
<keyword evidence="6" id="KW-0539">Nucleus</keyword>
<dbReference type="InterPro" id="IPR015847">
    <property type="entry name" value="ExoRNase_PH_dom2"/>
</dbReference>
<dbReference type="STRING" id="40998.A0A2P7ZXY7"/>
<dbReference type="GO" id="GO:0016075">
    <property type="term" value="P:rRNA catabolic process"/>
    <property type="evidence" value="ECO:0007669"/>
    <property type="project" value="TreeGrafter"/>
</dbReference>
<comment type="subcellular location">
    <subcellularLocation>
        <location evidence="2">Cytoplasm</location>
    </subcellularLocation>
    <subcellularLocation>
        <location evidence="1">Nucleus</location>
    </subcellularLocation>
</comment>
<evidence type="ECO:0000256" key="3">
    <source>
        <dbReference type="ARBA" id="ARBA00006678"/>
    </source>
</evidence>
<dbReference type="AlphaFoldDB" id="A0A2P7ZXY7"/>
<dbReference type="InterPro" id="IPR027408">
    <property type="entry name" value="PNPase/RNase_PH_dom_sf"/>
</dbReference>
<dbReference type="Proteomes" id="UP000243723">
    <property type="component" value="Unassembled WGS sequence"/>
</dbReference>
<accession>A0A2P7ZXY7</accession>
<evidence type="ECO:0000256" key="6">
    <source>
        <dbReference type="ARBA" id="ARBA00023242"/>
    </source>
</evidence>
<dbReference type="Pfam" id="PF03725">
    <property type="entry name" value="RNase_PH_C"/>
    <property type="match status" value="1"/>
</dbReference>
<dbReference type="EMBL" id="NHZQ01000102">
    <property type="protein sequence ID" value="PSK53089.1"/>
    <property type="molecule type" value="Genomic_DNA"/>
</dbReference>
<comment type="caution">
    <text evidence="9">The sequence shown here is derived from an EMBL/GenBank/DDBJ whole genome shotgun (WGS) entry which is preliminary data.</text>
</comment>
<keyword evidence="5" id="KW-0694">RNA-binding</keyword>
<evidence type="ECO:0000256" key="2">
    <source>
        <dbReference type="ARBA" id="ARBA00004496"/>
    </source>
</evidence>
<dbReference type="InterPro" id="IPR036345">
    <property type="entry name" value="ExoRNase_PH_dom2_sf"/>
</dbReference>
<gene>
    <name evidence="9" type="ORF">B9Z65_3289</name>
</gene>
<dbReference type="GO" id="GO:0034476">
    <property type="term" value="P:U5 snRNA 3'-end processing"/>
    <property type="evidence" value="ECO:0007669"/>
    <property type="project" value="TreeGrafter"/>
</dbReference>
<evidence type="ECO:0000256" key="1">
    <source>
        <dbReference type="ARBA" id="ARBA00004123"/>
    </source>
</evidence>
<evidence type="ECO:0000313" key="10">
    <source>
        <dbReference type="Proteomes" id="UP000243723"/>
    </source>
</evidence>
<dbReference type="InterPro" id="IPR001247">
    <property type="entry name" value="ExoRNase_PH_dom1"/>
</dbReference>
<dbReference type="SUPFAM" id="SSF55666">
    <property type="entry name" value="Ribonuclease PH domain 2-like"/>
    <property type="match status" value="1"/>
</dbReference>
<evidence type="ECO:0000259" key="7">
    <source>
        <dbReference type="Pfam" id="PF01138"/>
    </source>
</evidence>